<dbReference type="Gramene" id="Pp3c9_11670V3.1">
    <property type="protein sequence ID" value="Pp3c9_11670V3.1"/>
    <property type="gene ID" value="Pp3c9_11670"/>
</dbReference>
<accession>A0A2K1K2V1</accession>
<dbReference type="AlphaFoldDB" id="A0A2K1K2V1"/>
<evidence type="ECO:0000313" key="2">
    <source>
        <dbReference type="EnsemblPlants" id="Pp3c9_11670V3.1"/>
    </source>
</evidence>
<dbReference type="InParanoid" id="A0A2K1K2V1"/>
<dbReference type="Proteomes" id="UP000006727">
    <property type="component" value="Chromosome 9"/>
</dbReference>
<evidence type="ECO:0000313" key="1">
    <source>
        <dbReference type="EMBL" id="PNR48105.1"/>
    </source>
</evidence>
<dbReference type="EnsemblPlants" id="Pp3c9_11670V3.1">
    <property type="protein sequence ID" value="Pp3c9_11670V3.1"/>
    <property type="gene ID" value="Pp3c9_11670"/>
</dbReference>
<evidence type="ECO:0000313" key="3">
    <source>
        <dbReference type="Proteomes" id="UP000006727"/>
    </source>
</evidence>
<dbReference type="EMBL" id="ABEU02000009">
    <property type="protein sequence ID" value="PNR48105.1"/>
    <property type="molecule type" value="Genomic_DNA"/>
</dbReference>
<reference evidence="2" key="3">
    <citation type="submission" date="2020-12" db="UniProtKB">
        <authorList>
            <consortium name="EnsemblPlants"/>
        </authorList>
    </citation>
    <scope>IDENTIFICATION</scope>
</reference>
<name>A0A2K1K2V1_PHYPA</name>
<keyword evidence="3" id="KW-1185">Reference proteome</keyword>
<gene>
    <name evidence="1" type="ORF">PHYPA_012578</name>
</gene>
<reference evidence="1 3" key="2">
    <citation type="journal article" date="2018" name="Plant J.">
        <title>The Physcomitrella patens chromosome-scale assembly reveals moss genome structure and evolution.</title>
        <authorList>
            <person name="Lang D."/>
            <person name="Ullrich K.K."/>
            <person name="Murat F."/>
            <person name="Fuchs J."/>
            <person name="Jenkins J."/>
            <person name="Haas F.B."/>
            <person name="Piednoel M."/>
            <person name="Gundlach H."/>
            <person name="Van Bel M."/>
            <person name="Meyberg R."/>
            <person name="Vives C."/>
            <person name="Morata J."/>
            <person name="Symeonidi A."/>
            <person name="Hiss M."/>
            <person name="Muchero W."/>
            <person name="Kamisugi Y."/>
            <person name="Saleh O."/>
            <person name="Blanc G."/>
            <person name="Decker E.L."/>
            <person name="van Gessel N."/>
            <person name="Grimwood J."/>
            <person name="Hayes R.D."/>
            <person name="Graham S.W."/>
            <person name="Gunter L.E."/>
            <person name="McDaniel S.F."/>
            <person name="Hoernstein S.N.W."/>
            <person name="Larsson A."/>
            <person name="Li F.W."/>
            <person name="Perroud P.F."/>
            <person name="Phillips J."/>
            <person name="Ranjan P."/>
            <person name="Rokshar D.S."/>
            <person name="Rothfels C.J."/>
            <person name="Schneider L."/>
            <person name="Shu S."/>
            <person name="Stevenson D.W."/>
            <person name="Thummler F."/>
            <person name="Tillich M."/>
            <person name="Villarreal Aguilar J.C."/>
            <person name="Widiez T."/>
            <person name="Wong G.K."/>
            <person name="Wymore A."/>
            <person name="Zhang Y."/>
            <person name="Zimmer A.D."/>
            <person name="Quatrano R.S."/>
            <person name="Mayer K.F.X."/>
            <person name="Goodstein D."/>
            <person name="Casacuberta J.M."/>
            <person name="Vandepoele K."/>
            <person name="Reski R."/>
            <person name="Cuming A.C."/>
            <person name="Tuskan G.A."/>
            <person name="Maumus F."/>
            <person name="Salse J."/>
            <person name="Schmutz J."/>
            <person name="Rensing S.A."/>
        </authorList>
    </citation>
    <scope>NUCLEOTIDE SEQUENCE [LARGE SCALE GENOMIC DNA]</scope>
    <source>
        <strain evidence="2 3">cv. Gransden 2004</strain>
    </source>
</reference>
<protein>
    <submittedName>
        <fullName evidence="1 2">Uncharacterized protein</fullName>
    </submittedName>
</protein>
<proteinExistence type="predicted"/>
<reference evidence="1 3" key="1">
    <citation type="journal article" date="2008" name="Science">
        <title>The Physcomitrella genome reveals evolutionary insights into the conquest of land by plants.</title>
        <authorList>
            <person name="Rensing S."/>
            <person name="Lang D."/>
            <person name="Zimmer A."/>
            <person name="Terry A."/>
            <person name="Salamov A."/>
            <person name="Shapiro H."/>
            <person name="Nishiyama T."/>
            <person name="Perroud P.-F."/>
            <person name="Lindquist E."/>
            <person name="Kamisugi Y."/>
            <person name="Tanahashi T."/>
            <person name="Sakakibara K."/>
            <person name="Fujita T."/>
            <person name="Oishi K."/>
            <person name="Shin-I T."/>
            <person name="Kuroki Y."/>
            <person name="Toyoda A."/>
            <person name="Suzuki Y."/>
            <person name="Hashimoto A."/>
            <person name="Yamaguchi K."/>
            <person name="Sugano A."/>
            <person name="Kohara Y."/>
            <person name="Fujiyama A."/>
            <person name="Anterola A."/>
            <person name="Aoki S."/>
            <person name="Ashton N."/>
            <person name="Barbazuk W.B."/>
            <person name="Barker E."/>
            <person name="Bennetzen J."/>
            <person name="Bezanilla M."/>
            <person name="Blankenship R."/>
            <person name="Cho S.H."/>
            <person name="Dutcher S."/>
            <person name="Estelle M."/>
            <person name="Fawcett J.A."/>
            <person name="Gundlach H."/>
            <person name="Hanada K."/>
            <person name="Heyl A."/>
            <person name="Hicks K.A."/>
            <person name="Hugh J."/>
            <person name="Lohr M."/>
            <person name="Mayer K."/>
            <person name="Melkozernov A."/>
            <person name="Murata T."/>
            <person name="Nelson D."/>
            <person name="Pils B."/>
            <person name="Prigge M."/>
            <person name="Reiss B."/>
            <person name="Renner T."/>
            <person name="Rombauts S."/>
            <person name="Rushton P."/>
            <person name="Sanderfoot A."/>
            <person name="Schween G."/>
            <person name="Shiu S.-H."/>
            <person name="Stueber K."/>
            <person name="Theodoulou F.L."/>
            <person name="Tu H."/>
            <person name="Van de Peer Y."/>
            <person name="Verrier P.J."/>
            <person name="Waters E."/>
            <person name="Wood A."/>
            <person name="Yang L."/>
            <person name="Cove D."/>
            <person name="Cuming A."/>
            <person name="Hasebe M."/>
            <person name="Lucas S."/>
            <person name="Mishler D.B."/>
            <person name="Reski R."/>
            <person name="Grigoriev I."/>
            <person name="Quatrano R.S."/>
            <person name="Boore J.L."/>
        </authorList>
    </citation>
    <scope>NUCLEOTIDE SEQUENCE [LARGE SCALE GENOMIC DNA]</scope>
    <source>
        <strain evidence="2 3">cv. Gransden 2004</strain>
    </source>
</reference>
<sequence>MGECVPMQNYVVEQAAHTHRLTGAVCSRGLRKGWALALAIRQKNINHNPSCQLSCTHADFLAYQIPWGLSHAS</sequence>
<organism evidence="1">
    <name type="scientific">Physcomitrium patens</name>
    <name type="common">Spreading-leaved earth moss</name>
    <name type="synonym">Physcomitrella patens</name>
    <dbReference type="NCBI Taxonomy" id="3218"/>
    <lineage>
        <taxon>Eukaryota</taxon>
        <taxon>Viridiplantae</taxon>
        <taxon>Streptophyta</taxon>
        <taxon>Embryophyta</taxon>
        <taxon>Bryophyta</taxon>
        <taxon>Bryophytina</taxon>
        <taxon>Bryopsida</taxon>
        <taxon>Funariidae</taxon>
        <taxon>Funariales</taxon>
        <taxon>Funariaceae</taxon>
        <taxon>Physcomitrium</taxon>
    </lineage>
</organism>